<sequence>MAEKLLMTHCSSFVLSPPITNGENNYPPITTTKIRLCAYGGANRLFDNMSELYPHEDNVSVTHERFKQDVIKGDLDSVRPDVKSFYENLVSRLYSLSSTRIRTSFSSYNARIASCLILA</sequence>
<evidence type="ECO:0000313" key="2">
    <source>
        <dbReference type="Proteomes" id="UP001055879"/>
    </source>
</evidence>
<keyword evidence="2" id="KW-1185">Reference proteome</keyword>
<evidence type="ECO:0000313" key="1">
    <source>
        <dbReference type="EMBL" id="KAI3685163.1"/>
    </source>
</evidence>
<accession>A0ACB8YIN7</accession>
<reference evidence="1 2" key="2">
    <citation type="journal article" date="2022" name="Mol. Ecol. Resour.">
        <title>The genomes of chicory, endive, great burdock and yacon provide insights into Asteraceae paleo-polyploidization history and plant inulin production.</title>
        <authorList>
            <person name="Fan W."/>
            <person name="Wang S."/>
            <person name="Wang H."/>
            <person name="Wang A."/>
            <person name="Jiang F."/>
            <person name="Liu H."/>
            <person name="Zhao H."/>
            <person name="Xu D."/>
            <person name="Zhang Y."/>
        </authorList>
    </citation>
    <scope>NUCLEOTIDE SEQUENCE [LARGE SCALE GENOMIC DNA]</scope>
    <source>
        <strain evidence="2">cv. Niubang</strain>
    </source>
</reference>
<proteinExistence type="predicted"/>
<dbReference type="EMBL" id="CM042058">
    <property type="protein sequence ID" value="KAI3685163.1"/>
    <property type="molecule type" value="Genomic_DNA"/>
</dbReference>
<reference evidence="2" key="1">
    <citation type="journal article" date="2022" name="Mol. Ecol. Resour.">
        <title>The genomes of chicory, endive, great burdock and yacon provide insights into Asteraceae palaeo-polyploidization history and plant inulin production.</title>
        <authorList>
            <person name="Fan W."/>
            <person name="Wang S."/>
            <person name="Wang H."/>
            <person name="Wang A."/>
            <person name="Jiang F."/>
            <person name="Liu H."/>
            <person name="Zhao H."/>
            <person name="Xu D."/>
            <person name="Zhang Y."/>
        </authorList>
    </citation>
    <scope>NUCLEOTIDE SEQUENCE [LARGE SCALE GENOMIC DNA]</scope>
    <source>
        <strain evidence="2">cv. Niubang</strain>
    </source>
</reference>
<dbReference type="Proteomes" id="UP001055879">
    <property type="component" value="Linkage Group LG12"/>
</dbReference>
<gene>
    <name evidence="1" type="ORF">L6452_34399</name>
</gene>
<protein>
    <submittedName>
        <fullName evidence="1">Uncharacterized protein</fullName>
    </submittedName>
</protein>
<comment type="caution">
    <text evidence="1">The sequence shown here is derived from an EMBL/GenBank/DDBJ whole genome shotgun (WGS) entry which is preliminary data.</text>
</comment>
<name>A0ACB8YIN7_ARCLA</name>
<organism evidence="1 2">
    <name type="scientific">Arctium lappa</name>
    <name type="common">Greater burdock</name>
    <name type="synonym">Lappa major</name>
    <dbReference type="NCBI Taxonomy" id="4217"/>
    <lineage>
        <taxon>Eukaryota</taxon>
        <taxon>Viridiplantae</taxon>
        <taxon>Streptophyta</taxon>
        <taxon>Embryophyta</taxon>
        <taxon>Tracheophyta</taxon>
        <taxon>Spermatophyta</taxon>
        <taxon>Magnoliopsida</taxon>
        <taxon>eudicotyledons</taxon>
        <taxon>Gunneridae</taxon>
        <taxon>Pentapetalae</taxon>
        <taxon>asterids</taxon>
        <taxon>campanulids</taxon>
        <taxon>Asterales</taxon>
        <taxon>Asteraceae</taxon>
        <taxon>Carduoideae</taxon>
        <taxon>Cardueae</taxon>
        <taxon>Arctiinae</taxon>
        <taxon>Arctium</taxon>
    </lineage>
</organism>